<dbReference type="AlphaFoldDB" id="A0AAN8NBW5"/>
<sequence>MADLSDSSDPSTAILTVCSSIPSSMPGKGPQSSPSTPRKRKITPPPSSRPMKLATPSGSKKLETISIQNIHNYHGLGKKRLGNFHSPGSLKRYAEAEFQKLQVSFEEEIAKVKATGIPLAQDITFSNIDDLIVDALERLETEKQTLTNLRNVIVMYGKTIAQIAEDLQEEIGYVLASEQEGGDENGENEGGEEEEGDIIIID</sequence>
<accession>A0AAN8NBW5</accession>
<feature type="compositionally biased region" description="Acidic residues" evidence="1">
    <location>
        <begin position="180"/>
        <end position="202"/>
    </location>
</feature>
<reference evidence="2 3" key="1">
    <citation type="submission" date="2019-10" db="EMBL/GenBank/DDBJ databases">
        <authorList>
            <person name="Palmer J.M."/>
        </authorList>
    </citation>
    <scope>NUCLEOTIDE SEQUENCE [LARGE SCALE GENOMIC DNA]</scope>
    <source>
        <strain evidence="2 3">TWF506</strain>
    </source>
</reference>
<keyword evidence="3" id="KW-1185">Reference proteome</keyword>
<name>A0AAN8NBW5_9PEZI</name>
<feature type="region of interest" description="Disordered" evidence="1">
    <location>
        <begin position="178"/>
        <end position="202"/>
    </location>
</feature>
<feature type="compositionally biased region" description="Polar residues" evidence="1">
    <location>
        <begin position="1"/>
        <end position="23"/>
    </location>
</feature>
<evidence type="ECO:0000313" key="3">
    <source>
        <dbReference type="Proteomes" id="UP001307849"/>
    </source>
</evidence>
<gene>
    <name evidence="2" type="ORF">TWF506_009639</name>
</gene>
<dbReference type="Proteomes" id="UP001307849">
    <property type="component" value="Unassembled WGS sequence"/>
</dbReference>
<feature type="region of interest" description="Disordered" evidence="1">
    <location>
        <begin position="1"/>
        <end position="59"/>
    </location>
</feature>
<comment type="caution">
    <text evidence="2">The sequence shown here is derived from an EMBL/GenBank/DDBJ whole genome shotgun (WGS) entry which is preliminary data.</text>
</comment>
<organism evidence="2 3">
    <name type="scientific">Arthrobotrys conoides</name>
    <dbReference type="NCBI Taxonomy" id="74498"/>
    <lineage>
        <taxon>Eukaryota</taxon>
        <taxon>Fungi</taxon>
        <taxon>Dikarya</taxon>
        <taxon>Ascomycota</taxon>
        <taxon>Pezizomycotina</taxon>
        <taxon>Orbiliomycetes</taxon>
        <taxon>Orbiliales</taxon>
        <taxon>Orbiliaceae</taxon>
        <taxon>Arthrobotrys</taxon>
    </lineage>
</organism>
<evidence type="ECO:0000313" key="2">
    <source>
        <dbReference type="EMBL" id="KAK6510534.1"/>
    </source>
</evidence>
<evidence type="ECO:0000256" key="1">
    <source>
        <dbReference type="SAM" id="MobiDB-lite"/>
    </source>
</evidence>
<proteinExistence type="predicted"/>
<protein>
    <submittedName>
        <fullName evidence="2">Uncharacterized protein</fullName>
    </submittedName>
</protein>
<dbReference type="EMBL" id="JAVHJM010000007">
    <property type="protein sequence ID" value="KAK6510534.1"/>
    <property type="molecule type" value="Genomic_DNA"/>
</dbReference>